<dbReference type="AlphaFoldDB" id="A0A4D4J7K9"/>
<name>A0A4D4J7K9_9PSEU</name>
<organism evidence="1 2">
    <name type="scientific">Gandjariella thermophila</name>
    <dbReference type="NCBI Taxonomy" id="1931992"/>
    <lineage>
        <taxon>Bacteria</taxon>
        <taxon>Bacillati</taxon>
        <taxon>Actinomycetota</taxon>
        <taxon>Actinomycetes</taxon>
        <taxon>Pseudonocardiales</taxon>
        <taxon>Pseudonocardiaceae</taxon>
        <taxon>Gandjariella</taxon>
    </lineage>
</organism>
<protein>
    <submittedName>
        <fullName evidence="1">GTPase</fullName>
    </submittedName>
</protein>
<accession>A0A4D4J7K9</accession>
<gene>
    <name evidence="1" type="ORF">GTS_28150</name>
</gene>
<evidence type="ECO:0000313" key="1">
    <source>
        <dbReference type="EMBL" id="GDY31182.1"/>
    </source>
</evidence>
<dbReference type="EMBL" id="BJFL01000012">
    <property type="protein sequence ID" value="GDY31182.1"/>
    <property type="molecule type" value="Genomic_DNA"/>
</dbReference>
<dbReference type="Proteomes" id="UP000298860">
    <property type="component" value="Unassembled WGS sequence"/>
</dbReference>
<dbReference type="InterPro" id="IPR027417">
    <property type="entry name" value="P-loop_NTPase"/>
</dbReference>
<proteinExistence type="predicted"/>
<reference evidence="2" key="1">
    <citation type="submission" date="2019-04" db="EMBL/GenBank/DDBJ databases">
        <title>Draft genome sequence of Pseudonocardiaceae bacterium SL3-2-4.</title>
        <authorList>
            <person name="Ningsih F."/>
            <person name="Yokota A."/>
            <person name="Sakai Y."/>
            <person name="Nanatani K."/>
            <person name="Yabe S."/>
            <person name="Oetari A."/>
            <person name="Sjamsuridzal W."/>
        </authorList>
    </citation>
    <scope>NUCLEOTIDE SEQUENCE [LARGE SCALE GENOMIC DNA]</scope>
    <source>
        <strain evidence="2">SL3-2-4</strain>
    </source>
</reference>
<dbReference type="Gene3D" id="3.40.50.300">
    <property type="entry name" value="P-loop containing nucleotide triphosphate hydrolases"/>
    <property type="match status" value="1"/>
</dbReference>
<sequence>MTGAAPGGGQGGWGNDLVDAAWAMLNGALGLYRDNPRTAHWLRDQLARFDEPLRVTVAGLPGSGKSTLVNAIVGEEVAPIRTADGDAVTGWYSNGAEPRATAFSPQGPLGELPVARRDKRLHISPPSRDAAPVSRLVVDWPARALRDFTLVDPPGSEVADEDGVRQVTAEADAVIYLMRRMHRTDLRLLRAVQDGPLARSTRVNTILVLCRADEVGAGRVDALSSAKQVARRLRRDPAVRGLCQNVIAVAGLVAQAGRTLREAEFAALSALAGRPRDELDRVLLSTDRFTAAELRLPVGPDVRRALLDRFGLFGVRLATTLIRTGCDTHPKLAGQLVQRSGLSELRESIASYFTDRHEVLKARSALIALGSVVRADSRPEAGRLAADAERALCGAHDFRELRLLAALQVGRTRLPEGLDEEAGRLVGAEGVSPAARLGFGEGATEPELRAALLDALRRWQEVAADPLLNHDQRYAARIVVRTCEGMLAAPQRY</sequence>
<dbReference type="RefSeq" id="WP_137814261.1">
    <property type="nucleotide sequence ID" value="NZ_BJFL01000012.1"/>
</dbReference>
<evidence type="ECO:0000313" key="2">
    <source>
        <dbReference type="Proteomes" id="UP000298860"/>
    </source>
</evidence>
<dbReference type="OrthoDB" id="4379468at2"/>
<dbReference type="CDD" id="cd00882">
    <property type="entry name" value="Ras_like_GTPase"/>
    <property type="match status" value="1"/>
</dbReference>
<keyword evidence="2" id="KW-1185">Reference proteome</keyword>
<comment type="caution">
    <text evidence="1">The sequence shown here is derived from an EMBL/GenBank/DDBJ whole genome shotgun (WGS) entry which is preliminary data.</text>
</comment>
<dbReference type="SUPFAM" id="SSF52540">
    <property type="entry name" value="P-loop containing nucleoside triphosphate hydrolases"/>
    <property type="match status" value="1"/>
</dbReference>